<comment type="caution">
    <text evidence="2">The sequence shown here is derived from an EMBL/GenBank/DDBJ whole genome shotgun (WGS) entry which is preliminary data.</text>
</comment>
<dbReference type="Gene3D" id="1.10.238.160">
    <property type="match status" value="1"/>
</dbReference>
<evidence type="ECO:0000259" key="1">
    <source>
        <dbReference type="Pfam" id="PF12728"/>
    </source>
</evidence>
<dbReference type="InterPro" id="IPR009061">
    <property type="entry name" value="DNA-bd_dom_put_sf"/>
</dbReference>
<sequence length="68" mass="7730">MQASSQYQPKRLIRPNVVAERLGISKTTLYRMVNAGKLPAPVRISSQCTGWPEDVIDTFIAERQQEVR</sequence>
<dbReference type="InterPro" id="IPR041657">
    <property type="entry name" value="HTH_17"/>
</dbReference>
<protein>
    <submittedName>
        <fullName evidence="2">AlpA family phage regulatory protein</fullName>
    </submittedName>
</protein>
<keyword evidence="3" id="KW-1185">Reference proteome</keyword>
<dbReference type="Proteomes" id="UP001446205">
    <property type="component" value="Unassembled WGS sequence"/>
</dbReference>
<accession>A0ABU9D9Z1</accession>
<dbReference type="Pfam" id="PF12728">
    <property type="entry name" value="HTH_17"/>
    <property type="match status" value="1"/>
</dbReference>
<organism evidence="2 3">
    <name type="scientific">Thermithiobacillus plumbiphilus</name>
    <dbReference type="NCBI Taxonomy" id="1729899"/>
    <lineage>
        <taxon>Bacteria</taxon>
        <taxon>Pseudomonadati</taxon>
        <taxon>Pseudomonadota</taxon>
        <taxon>Acidithiobacillia</taxon>
        <taxon>Acidithiobacillales</taxon>
        <taxon>Thermithiobacillaceae</taxon>
        <taxon>Thermithiobacillus</taxon>
    </lineage>
</organism>
<reference evidence="2 3" key="1">
    <citation type="submission" date="2024-04" db="EMBL/GenBank/DDBJ databases">
        <authorList>
            <person name="Abashina T."/>
            <person name="Shaikin A."/>
        </authorList>
    </citation>
    <scope>NUCLEOTIDE SEQUENCE [LARGE SCALE GENOMIC DNA]</scope>
    <source>
        <strain evidence="2 3">AAFK</strain>
    </source>
</reference>
<dbReference type="SUPFAM" id="SSF46955">
    <property type="entry name" value="Putative DNA-binding domain"/>
    <property type="match status" value="1"/>
</dbReference>
<gene>
    <name evidence="2" type="ORF">WOB96_11040</name>
</gene>
<name>A0ABU9D9Z1_9PROT</name>
<evidence type="ECO:0000313" key="2">
    <source>
        <dbReference type="EMBL" id="MEK8090296.1"/>
    </source>
</evidence>
<evidence type="ECO:0000313" key="3">
    <source>
        <dbReference type="Proteomes" id="UP001446205"/>
    </source>
</evidence>
<feature type="domain" description="Helix-turn-helix" evidence="1">
    <location>
        <begin position="17"/>
        <end position="61"/>
    </location>
</feature>
<dbReference type="RefSeq" id="WP_341371353.1">
    <property type="nucleotide sequence ID" value="NZ_JBBPCO010000011.1"/>
</dbReference>
<proteinExistence type="predicted"/>
<dbReference type="EMBL" id="JBBPCO010000011">
    <property type="protein sequence ID" value="MEK8090296.1"/>
    <property type="molecule type" value="Genomic_DNA"/>
</dbReference>